<dbReference type="Pfam" id="PF17386">
    <property type="entry name" value="LBP_C"/>
    <property type="match status" value="1"/>
</dbReference>
<comment type="caution">
    <text evidence="4">The sequence shown here is derived from an EMBL/GenBank/DDBJ whole genome shotgun (WGS) entry which is preliminary data.</text>
</comment>
<dbReference type="InterPro" id="IPR012711">
    <property type="entry name" value="Lacto-N-biose_phosphorylase"/>
</dbReference>
<dbReference type="InterPro" id="IPR035356">
    <property type="entry name" value="LBP_C"/>
</dbReference>
<dbReference type="InterPro" id="IPR029062">
    <property type="entry name" value="Class_I_gatase-like"/>
</dbReference>
<accession>A0A1R0XBL5</accession>
<dbReference type="InterPro" id="IPR035080">
    <property type="entry name" value="Lact_bio_phlase-like_N"/>
</dbReference>
<dbReference type="GO" id="GO:0004645">
    <property type="term" value="F:1,4-alpha-oligoglucan phosphorylase activity"/>
    <property type="evidence" value="ECO:0007669"/>
    <property type="project" value="InterPro"/>
</dbReference>
<name>A0A1R0XBL5_9BACL</name>
<evidence type="ECO:0000313" key="4">
    <source>
        <dbReference type="EMBL" id="OMD32465.1"/>
    </source>
</evidence>
<proteinExistence type="predicted"/>
<gene>
    <name evidence="4" type="ORF">BJP51_15260</name>
</gene>
<dbReference type="Pfam" id="PF09508">
    <property type="entry name" value="Lact_bio_phlase"/>
    <property type="match status" value="1"/>
</dbReference>
<dbReference type="NCBIfam" id="TIGR02336">
    <property type="entry name" value="1,3-beta-galactosyl-N-acetylhexosamine phosphorylase"/>
    <property type="match status" value="1"/>
</dbReference>
<sequence>MEGSYVDKGRFTLPGETGMEEVIADLVERWGVDAVRDSDGTNLSQDILDMGLQIYSTLCLVREDNEWAKQHPQYRQQIYLMTAPVIVTSKVKTIDIMADFFADQFIPNTDVDIKKYWQVVNRTTGEVLPSECWSYAEGIVTFEQAVQFHKYTVSFLAYQKWEPVSMYNHITNDWDEEHRLPLDIRYPEAQKHVLRVLEDWLKKHPKTDIVRFTTFFYNFDLIFNKEGKEKQVNWFGYLSCVSPLALEQFEQAYGYRLTAEDFVDQGRYNTPFKNPTQRYLDWMDFNQKFIAGYAKQCVDMVHDFGKKAIMFFGDHWAGTEPYGKYFPEIGLDAVVGAAGDGVTTRMIADIPIKDTEARFYPYFFPDVFFEGGDPVGESMPIWIKCRRALMRKPVGRMGYGGYLSLAHQFPDFIDHVTEIATQFKGIHANAEGTQPFKAPFKVAVLNTWGSLRSWQTHQVAHSLWNQRCYSYIGALESLAGLPFDIEFISFDDIRLSGIDPSIGVIINAGDVHTSWSGGDQWSDPQVVATLREWVDQGGGFIGIGDPSAYEHQGVLFQLADILGVQKEIGFTASINKPKVTPVQDHFITEDLEGEIDYGEGMTMVYQAEAGAEILDVHQGSCNLAVNSFGQGRGVYIAGLPYSIQNTRLLSRAIFWAAHQEEQLYSWFSVNPNVECHAYPETGRYCAVNNTSEIQKTTILMDNAVIQEIELGGMESVWFQFEITH</sequence>
<feature type="domain" description="Lacto-N-biose phosphorylase C-terminal" evidence="3">
    <location>
        <begin position="666"/>
        <end position="718"/>
    </location>
</feature>
<dbReference type="SUPFAM" id="SSF52317">
    <property type="entry name" value="Class I glutamine amidotransferase-like"/>
    <property type="match status" value="1"/>
</dbReference>
<dbReference type="EMBL" id="MKQP01000017">
    <property type="protein sequence ID" value="OMD32465.1"/>
    <property type="molecule type" value="Genomic_DNA"/>
</dbReference>
<dbReference type="InterPro" id="IPR013783">
    <property type="entry name" value="Ig-like_fold"/>
</dbReference>
<dbReference type="InterPro" id="IPR013780">
    <property type="entry name" value="Glyco_hydro_b"/>
</dbReference>
<feature type="domain" description="Lacto-N-biose phosphorylase-like N-terminal TIM barrel" evidence="1">
    <location>
        <begin position="9"/>
        <end position="437"/>
    </location>
</feature>
<protein>
    <submittedName>
        <fullName evidence="4">1,3-beta-galactosyl-N-acetylhexosamine phosphorylase</fullName>
    </submittedName>
</protein>
<dbReference type="Gene3D" id="3.20.20.80">
    <property type="entry name" value="Glycosidases"/>
    <property type="match status" value="1"/>
</dbReference>
<evidence type="ECO:0000259" key="1">
    <source>
        <dbReference type="Pfam" id="PF09508"/>
    </source>
</evidence>
<dbReference type="Gene3D" id="2.60.40.1180">
    <property type="entry name" value="Golgi alpha-mannosidase II"/>
    <property type="match status" value="1"/>
</dbReference>
<dbReference type="AlphaFoldDB" id="A0A1R0XBL5"/>
<evidence type="ECO:0000313" key="5">
    <source>
        <dbReference type="Proteomes" id="UP000187465"/>
    </source>
</evidence>
<evidence type="ECO:0000259" key="3">
    <source>
        <dbReference type="Pfam" id="PF17386"/>
    </source>
</evidence>
<dbReference type="InterPro" id="IPR035363">
    <property type="entry name" value="LBP_M"/>
</dbReference>
<organism evidence="4 5">
    <name type="scientific">Paenibacillus odorifer</name>
    <dbReference type="NCBI Taxonomy" id="189426"/>
    <lineage>
        <taxon>Bacteria</taxon>
        <taxon>Bacillati</taxon>
        <taxon>Bacillota</taxon>
        <taxon>Bacilli</taxon>
        <taxon>Bacillales</taxon>
        <taxon>Paenibacillaceae</taxon>
        <taxon>Paenibacillus</taxon>
    </lineage>
</organism>
<dbReference type="Gene3D" id="3.40.50.880">
    <property type="match status" value="1"/>
</dbReference>
<dbReference type="Proteomes" id="UP000187465">
    <property type="component" value="Unassembled WGS sequence"/>
</dbReference>
<dbReference type="Pfam" id="PF17385">
    <property type="entry name" value="LBP_M"/>
    <property type="match status" value="1"/>
</dbReference>
<reference evidence="4 5" key="1">
    <citation type="submission" date="2016-10" db="EMBL/GenBank/DDBJ databases">
        <title>Paenibacillus species isolates.</title>
        <authorList>
            <person name="Beno S.M."/>
        </authorList>
    </citation>
    <scope>NUCLEOTIDE SEQUENCE [LARGE SCALE GENOMIC DNA]</scope>
    <source>
        <strain evidence="4 5">FSL H7-0604</strain>
    </source>
</reference>
<evidence type="ECO:0000259" key="2">
    <source>
        <dbReference type="Pfam" id="PF17385"/>
    </source>
</evidence>
<dbReference type="Gene3D" id="2.60.40.10">
    <property type="entry name" value="Immunoglobulins"/>
    <property type="match status" value="1"/>
</dbReference>
<feature type="domain" description="Lacto-N-biose phosphorylase central" evidence="2">
    <location>
        <begin position="441"/>
        <end position="661"/>
    </location>
</feature>